<organism evidence="1 2">
    <name type="scientific">Chryseobacterium vrystaatense</name>
    <dbReference type="NCBI Taxonomy" id="307480"/>
    <lineage>
        <taxon>Bacteria</taxon>
        <taxon>Pseudomonadati</taxon>
        <taxon>Bacteroidota</taxon>
        <taxon>Flavobacteriia</taxon>
        <taxon>Flavobacteriales</taxon>
        <taxon>Weeksellaceae</taxon>
        <taxon>Chryseobacterium group</taxon>
        <taxon>Chryseobacterium</taxon>
    </lineage>
</organism>
<dbReference type="RefSeq" id="WP_073174577.1">
    <property type="nucleotide sequence ID" value="NZ_FQVE01000004.1"/>
</dbReference>
<sequence>MKRYIVLFLALISILASGQKNIEKKFDIDIFEYLSNTIDKESTSLEEFLVNSKPFSKWDMRPLTTKKVEALDSIYTSSQIPNFIWGAFSTKYGLSEEESMSKPNKFLNEGVQNKSKLNDHFKLNIKNFNNLSHLIMESSDKIFLNQNTIQKIDAVFKENNIYWSYIIPKYSPYPISSKTKIKTNFKFSQQQNQILKLLNELNIYCAVKTSKGIFYLVDGFTDNSYGFYFNPKNQMEEDNLLFEIMKSEKIVDNYFYYVAN</sequence>
<name>A0A1M5GFN0_9FLAO</name>
<dbReference type="EMBL" id="FQVE01000004">
    <property type="protein sequence ID" value="SHG02321.1"/>
    <property type="molecule type" value="Genomic_DNA"/>
</dbReference>
<evidence type="ECO:0000313" key="2">
    <source>
        <dbReference type="Proteomes" id="UP000184108"/>
    </source>
</evidence>
<reference evidence="2" key="1">
    <citation type="submission" date="2016-11" db="EMBL/GenBank/DDBJ databases">
        <authorList>
            <person name="Varghese N."/>
            <person name="Submissions S."/>
        </authorList>
    </citation>
    <scope>NUCLEOTIDE SEQUENCE [LARGE SCALE GENOMIC DNA]</scope>
    <source>
        <strain evidence="2">YR203</strain>
    </source>
</reference>
<dbReference type="Proteomes" id="UP000184108">
    <property type="component" value="Unassembled WGS sequence"/>
</dbReference>
<gene>
    <name evidence="1" type="ORF">SAMN02787073_3335</name>
</gene>
<accession>A0A1M5GFN0</accession>
<proteinExistence type="predicted"/>
<evidence type="ECO:0000313" key="1">
    <source>
        <dbReference type="EMBL" id="SHG02321.1"/>
    </source>
</evidence>
<protein>
    <submittedName>
        <fullName evidence="1">Uncharacterized protein</fullName>
    </submittedName>
</protein>
<dbReference type="AlphaFoldDB" id="A0A1M5GFN0"/>